<keyword evidence="8" id="KW-0472">Membrane</keyword>
<dbReference type="SUPFAM" id="SSF52540">
    <property type="entry name" value="P-loop containing nucleoside triphosphate hydrolases"/>
    <property type="match status" value="1"/>
</dbReference>
<dbReference type="InterPro" id="IPR003593">
    <property type="entry name" value="AAA+_ATPase"/>
</dbReference>
<protein>
    <submittedName>
        <fullName evidence="10">ABC transporter ATP-binding protein/permease</fullName>
    </submittedName>
</protein>
<evidence type="ECO:0000256" key="8">
    <source>
        <dbReference type="ARBA" id="ARBA00023136"/>
    </source>
</evidence>
<dbReference type="Proteomes" id="UP000749320">
    <property type="component" value="Unassembled WGS sequence"/>
</dbReference>
<evidence type="ECO:0000313" key="11">
    <source>
        <dbReference type="Proteomes" id="UP000749320"/>
    </source>
</evidence>
<dbReference type="Gene3D" id="1.20.1560.10">
    <property type="entry name" value="ABC transporter type 1, transmembrane domain"/>
    <property type="match status" value="1"/>
</dbReference>
<dbReference type="PROSITE" id="PS50893">
    <property type="entry name" value="ABC_TRANSPORTER_2"/>
    <property type="match status" value="1"/>
</dbReference>
<dbReference type="GO" id="GO:0034040">
    <property type="term" value="F:ATPase-coupled lipid transmembrane transporter activity"/>
    <property type="evidence" value="ECO:0007669"/>
    <property type="project" value="TreeGrafter"/>
</dbReference>
<dbReference type="InterPro" id="IPR039421">
    <property type="entry name" value="Type_1_exporter"/>
</dbReference>
<dbReference type="InterPro" id="IPR003439">
    <property type="entry name" value="ABC_transporter-like_ATP-bd"/>
</dbReference>
<proteinExistence type="predicted"/>
<evidence type="ECO:0000256" key="4">
    <source>
        <dbReference type="ARBA" id="ARBA00022692"/>
    </source>
</evidence>
<gene>
    <name evidence="10" type="ORF">K8V91_07900</name>
</gene>
<dbReference type="PANTHER" id="PTHR24221">
    <property type="entry name" value="ATP-BINDING CASSETTE SUB-FAMILY B"/>
    <property type="match status" value="1"/>
</dbReference>
<reference evidence="10" key="1">
    <citation type="journal article" date="2021" name="PeerJ">
        <title>Extensive microbial diversity within the chicken gut microbiome revealed by metagenomics and culture.</title>
        <authorList>
            <person name="Gilroy R."/>
            <person name="Ravi A."/>
            <person name="Getino M."/>
            <person name="Pursley I."/>
            <person name="Horton D.L."/>
            <person name="Alikhan N.F."/>
            <person name="Baker D."/>
            <person name="Gharbi K."/>
            <person name="Hall N."/>
            <person name="Watson M."/>
            <person name="Adriaenssens E.M."/>
            <person name="Foster-Nyarko E."/>
            <person name="Jarju S."/>
            <person name="Secka A."/>
            <person name="Antonio M."/>
            <person name="Oren A."/>
            <person name="Chaudhuri R.R."/>
            <person name="La Ragione R."/>
            <person name="Hildebrand F."/>
            <person name="Pallen M.J."/>
        </authorList>
    </citation>
    <scope>NUCLEOTIDE SEQUENCE</scope>
    <source>
        <strain evidence="10">CHK193-16274</strain>
    </source>
</reference>
<dbReference type="AlphaFoldDB" id="A0A921GAR4"/>
<dbReference type="PANTHER" id="PTHR24221:SF654">
    <property type="entry name" value="ATP-BINDING CASSETTE SUB-FAMILY B MEMBER 6"/>
    <property type="match status" value="1"/>
</dbReference>
<organism evidence="10 11">
    <name type="scientific">Thomasclavelia spiroformis</name>
    <dbReference type="NCBI Taxonomy" id="29348"/>
    <lineage>
        <taxon>Bacteria</taxon>
        <taxon>Bacillati</taxon>
        <taxon>Bacillota</taxon>
        <taxon>Erysipelotrichia</taxon>
        <taxon>Erysipelotrichales</taxon>
        <taxon>Coprobacillaceae</taxon>
        <taxon>Thomasclavelia</taxon>
    </lineage>
</organism>
<keyword evidence="4" id="KW-0812">Transmembrane</keyword>
<dbReference type="SMART" id="SM00382">
    <property type="entry name" value="AAA"/>
    <property type="match status" value="1"/>
</dbReference>
<dbReference type="Pfam" id="PF00005">
    <property type="entry name" value="ABC_tran"/>
    <property type="match status" value="1"/>
</dbReference>
<reference evidence="10" key="2">
    <citation type="submission" date="2021-09" db="EMBL/GenBank/DDBJ databases">
        <authorList>
            <person name="Gilroy R."/>
        </authorList>
    </citation>
    <scope>NUCLEOTIDE SEQUENCE</scope>
    <source>
        <strain evidence="10">CHK193-16274</strain>
    </source>
</reference>
<dbReference type="PROSITE" id="PS00211">
    <property type="entry name" value="ABC_TRANSPORTER_1"/>
    <property type="match status" value="1"/>
</dbReference>
<dbReference type="FunFam" id="3.40.50.300:FF:000221">
    <property type="entry name" value="Multidrug ABC transporter ATP-binding protein"/>
    <property type="match status" value="1"/>
</dbReference>
<dbReference type="Gene3D" id="3.40.50.300">
    <property type="entry name" value="P-loop containing nucleotide triphosphate hydrolases"/>
    <property type="match status" value="1"/>
</dbReference>
<dbReference type="InterPro" id="IPR027417">
    <property type="entry name" value="P-loop_NTPase"/>
</dbReference>
<dbReference type="InterPro" id="IPR036640">
    <property type="entry name" value="ABC1_TM_sf"/>
</dbReference>
<evidence type="ECO:0000256" key="7">
    <source>
        <dbReference type="ARBA" id="ARBA00022989"/>
    </source>
</evidence>
<keyword evidence="2" id="KW-0813">Transport</keyword>
<keyword evidence="5" id="KW-0547">Nucleotide-binding</keyword>
<feature type="domain" description="ABC transporter" evidence="9">
    <location>
        <begin position="83"/>
        <end position="314"/>
    </location>
</feature>
<evidence type="ECO:0000256" key="2">
    <source>
        <dbReference type="ARBA" id="ARBA00022448"/>
    </source>
</evidence>
<evidence type="ECO:0000256" key="1">
    <source>
        <dbReference type="ARBA" id="ARBA00004651"/>
    </source>
</evidence>
<dbReference type="GO" id="GO:0005524">
    <property type="term" value="F:ATP binding"/>
    <property type="evidence" value="ECO:0007669"/>
    <property type="project" value="UniProtKB-KW"/>
</dbReference>
<accession>A0A921GAR4</accession>
<dbReference type="RefSeq" id="WP_191375872.1">
    <property type="nucleotide sequence ID" value="NZ_CAJFOD010000031.1"/>
</dbReference>
<dbReference type="SUPFAM" id="SSF90123">
    <property type="entry name" value="ABC transporter transmembrane region"/>
    <property type="match status" value="1"/>
</dbReference>
<sequence>MLYTNLYCFNCGNFFVNNHAITTGEFVVFLSYELMIVWPIRNIGRILSDMGKCKVSFKRINEVLNSKQEDYTSGKDVIIEGNIEFKHVSFAYEKQKVLDDISFKIDKGMKVAIIGTMASGKTTLINLLLKFFDNYQGEILLDGHNLKDINITSLRSQISCVLQEPFLYAKSIKDNININEDVSLDMIRDSARKAFVHDDIMEFNDGYDTLVGEKGVTLSGGQKQRVAIARSLLKESAILIFDDSLSAVDTKTDKSIRDAISKMNINTSIIITQRINSAQDADLIIVMDKGKIVEMGKHQDLINNGQLYQTIYNIQTKMEV</sequence>
<name>A0A921GAR4_9FIRM</name>
<dbReference type="GO" id="GO:0016887">
    <property type="term" value="F:ATP hydrolysis activity"/>
    <property type="evidence" value="ECO:0007669"/>
    <property type="project" value="InterPro"/>
</dbReference>
<evidence type="ECO:0000259" key="9">
    <source>
        <dbReference type="PROSITE" id="PS50893"/>
    </source>
</evidence>
<comment type="caution">
    <text evidence="10">The sequence shown here is derived from an EMBL/GenBank/DDBJ whole genome shotgun (WGS) entry which is preliminary data.</text>
</comment>
<comment type="subcellular location">
    <subcellularLocation>
        <location evidence="1">Cell membrane</location>
        <topology evidence="1">Multi-pass membrane protein</topology>
    </subcellularLocation>
</comment>
<evidence type="ECO:0000313" key="10">
    <source>
        <dbReference type="EMBL" id="HJF40833.1"/>
    </source>
</evidence>
<evidence type="ECO:0000256" key="3">
    <source>
        <dbReference type="ARBA" id="ARBA00022475"/>
    </source>
</evidence>
<keyword evidence="7" id="KW-1133">Transmembrane helix</keyword>
<evidence type="ECO:0000256" key="5">
    <source>
        <dbReference type="ARBA" id="ARBA00022741"/>
    </source>
</evidence>
<dbReference type="EMBL" id="DYWV01000266">
    <property type="protein sequence ID" value="HJF40833.1"/>
    <property type="molecule type" value="Genomic_DNA"/>
</dbReference>
<keyword evidence="3" id="KW-1003">Cell membrane</keyword>
<keyword evidence="6 10" id="KW-0067">ATP-binding</keyword>
<dbReference type="InterPro" id="IPR017871">
    <property type="entry name" value="ABC_transporter-like_CS"/>
</dbReference>
<evidence type="ECO:0000256" key="6">
    <source>
        <dbReference type="ARBA" id="ARBA00022840"/>
    </source>
</evidence>
<dbReference type="GO" id="GO:0005886">
    <property type="term" value="C:plasma membrane"/>
    <property type="evidence" value="ECO:0007669"/>
    <property type="project" value="UniProtKB-SubCell"/>
</dbReference>